<evidence type="ECO:0000256" key="5">
    <source>
        <dbReference type="ARBA" id="ARBA00022827"/>
    </source>
</evidence>
<evidence type="ECO:0000313" key="9">
    <source>
        <dbReference type="EMBL" id="KAI3934299.1"/>
    </source>
</evidence>
<reference evidence="9" key="1">
    <citation type="submission" date="2022-04" db="EMBL/GenBank/DDBJ databases">
        <title>A functionally conserved STORR gene fusion in Papaver species that diverged 16.8 million years ago.</title>
        <authorList>
            <person name="Catania T."/>
        </authorList>
    </citation>
    <scope>NUCLEOTIDE SEQUENCE</scope>
    <source>
        <strain evidence="9">S-188037</strain>
    </source>
</reference>
<dbReference type="GO" id="GO:0016491">
    <property type="term" value="F:oxidoreductase activity"/>
    <property type="evidence" value="ECO:0007669"/>
    <property type="project" value="InterPro"/>
</dbReference>
<dbReference type="InterPro" id="IPR036318">
    <property type="entry name" value="FAD-bd_PCMH-like_sf"/>
</dbReference>
<comment type="cofactor">
    <cofactor evidence="1">
        <name>FAD</name>
        <dbReference type="ChEBI" id="CHEBI:57692"/>
    </cofactor>
</comment>
<dbReference type="EMBL" id="JAJJMB010006586">
    <property type="protein sequence ID" value="KAI3934299.1"/>
    <property type="molecule type" value="Genomic_DNA"/>
</dbReference>
<keyword evidence="3" id="KW-0285">Flavoprotein</keyword>
<sequence length="502" mass="55881">MGILGTSRIFSFLALSSILLFSTSIVTAFGDDFLECLNIIHLPNTPTIPIYTQNNASYETILRFSERNERFSKSIGPKYIITPTHESHVQASVICCKKHGLDLKVRSGGHDAEGLSYQSDDPSFVILNFVDFRNVSGDVNDGTAWIQAGAILSEKSKTYGFPAVVAPTIGIGGHISGGGIVIDARIVNVDGKILNKQTMSADLFWAIRGGGGGNFGVILSWKVKLVPGVVVRFLATTTIANIQKTLGQGATDLVHKWQFIAHKLDVNIHRSLLLSVVSDDLGKERTVQASFSILFVGDGGAQKIVQLLEESFPELGLKIEDCIQITWVESHLYLYGSYGQPLETFLVRETPKIFFKQKRDHVTVPIPKNGLLELWRTLLEHANFTPTVVFLPYGGKMSEISDSELPYPDRQAIYLVFYDANWANGKMTPYVSKSPRTALVNARDLDLGRYENAQDISYQKGRSWGIKYFKNNFDRLVKVKTQVDPENFFWNVQSIPPITHMK</sequence>
<dbReference type="InterPro" id="IPR016169">
    <property type="entry name" value="FAD-bd_PCMH_sub2"/>
</dbReference>
<feature type="signal peptide" evidence="7">
    <location>
        <begin position="1"/>
        <end position="28"/>
    </location>
</feature>
<dbReference type="Proteomes" id="UP001202328">
    <property type="component" value="Unassembled WGS sequence"/>
</dbReference>
<dbReference type="PANTHER" id="PTHR32448">
    <property type="entry name" value="OS08G0158400 PROTEIN"/>
    <property type="match status" value="1"/>
</dbReference>
<dbReference type="Pfam" id="PF08031">
    <property type="entry name" value="BBE"/>
    <property type="match status" value="1"/>
</dbReference>
<keyword evidence="5" id="KW-0274">FAD</keyword>
<dbReference type="Pfam" id="PF01565">
    <property type="entry name" value="FAD_binding_4"/>
    <property type="match status" value="1"/>
</dbReference>
<dbReference type="Gene3D" id="3.30.43.10">
    <property type="entry name" value="Uridine Diphospho-n-acetylenolpyruvylglucosamine Reductase, domain 2"/>
    <property type="match status" value="1"/>
</dbReference>
<feature type="chain" id="PRO_5042191134" description="FAD-binding PCMH-type domain-containing protein" evidence="7">
    <location>
        <begin position="29"/>
        <end position="502"/>
    </location>
</feature>
<evidence type="ECO:0000256" key="2">
    <source>
        <dbReference type="ARBA" id="ARBA00005466"/>
    </source>
</evidence>
<dbReference type="Gene3D" id="3.40.462.20">
    <property type="match status" value="1"/>
</dbReference>
<evidence type="ECO:0000256" key="6">
    <source>
        <dbReference type="ARBA" id="ARBA00023180"/>
    </source>
</evidence>
<dbReference type="SUPFAM" id="SSF56176">
    <property type="entry name" value="FAD-binding/transporter-associated domain-like"/>
    <property type="match status" value="1"/>
</dbReference>
<evidence type="ECO:0000256" key="3">
    <source>
        <dbReference type="ARBA" id="ARBA00022630"/>
    </source>
</evidence>
<keyword evidence="10" id="KW-1185">Reference proteome</keyword>
<gene>
    <name evidence="9" type="ORF">MKW98_009280</name>
</gene>
<evidence type="ECO:0000256" key="1">
    <source>
        <dbReference type="ARBA" id="ARBA00001974"/>
    </source>
</evidence>
<accession>A0AAD4XPQ7</accession>
<dbReference type="InterPro" id="IPR016166">
    <property type="entry name" value="FAD-bd_PCMH"/>
</dbReference>
<comment type="caution">
    <text evidence="9">The sequence shown here is derived from an EMBL/GenBank/DDBJ whole genome shotgun (WGS) entry which is preliminary data.</text>
</comment>
<name>A0AAD4XPQ7_9MAGN</name>
<dbReference type="Gene3D" id="3.30.465.10">
    <property type="match status" value="1"/>
</dbReference>
<dbReference type="InterPro" id="IPR016167">
    <property type="entry name" value="FAD-bd_PCMH_sub1"/>
</dbReference>
<dbReference type="InterPro" id="IPR006094">
    <property type="entry name" value="Oxid_FAD_bind_N"/>
</dbReference>
<evidence type="ECO:0000256" key="4">
    <source>
        <dbReference type="ARBA" id="ARBA00022729"/>
    </source>
</evidence>
<proteinExistence type="inferred from homology"/>
<dbReference type="InterPro" id="IPR012951">
    <property type="entry name" value="BBE"/>
</dbReference>
<dbReference type="GO" id="GO:0071949">
    <property type="term" value="F:FAD binding"/>
    <property type="evidence" value="ECO:0007669"/>
    <property type="project" value="InterPro"/>
</dbReference>
<evidence type="ECO:0000259" key="8">
    <source>
        <dbReference type="PROSITE" id="PS51387"/>
    </source>
</evidence>
<evidence type="ECO:0000256" key="7">
    <source>
        <dbReference type="SAM" id="SignalP"/>
    </source>
</evidence>
<dbReference type="AlphaFoldDB" id="A0AAD4XPQ7"/>
<feature type="domain" description="FAD-binding PCMH-type" evidence="8">
    <location>
        <begin position="72"/>
        <end position="264"/>
    </location>
</feature>
<keyword evidence="6" id="KW-0325">Glycoprotein</keyword>
<comment type="similarity">
    <text evidence="2">Belongs to the oxygen-dependent FAD-linked oxidoreductase family.</text>
</comment>
<organism evidence="9 10">
    <name type="scientific">Papaver atlanticum</name>
    <dbReference type="NCBI Taxonomy" id="357466"/>
    <lineage>
        <taxon>Eukaryota</taxon>
        <taxon>Viridiplantae</taxon>
        <taxon>Streptophyta</taxon>
        <taxon>Embryophyta</taxon>
        <taxon>Tracheophyta</taxon>
        <taxon>Spermatophyta</taxon>
        <taxon>Magnoliopsida</taxon>
        <taxon>Ranunculales</taxon>
        <taxon>Papaveraceae</taxon>
        <taxon>Papaveroideae</taxon>
        <taxon>Papaver</taxon>
    </lineage>
</organism>
<keyword evidence="4 7" id="KW-0732">Signal</keyword>
<evidence type="ECO:0000313" key="10">
    <source>
        <dbReference type="Proteomes" id="UP001202328"/>
    </source>
</evidence>
<protein>
    <recommendedName>
        <fullName evidence="8">FAD-binding PCMH-type domain-containing protein</fullName>
    </recommendedName>
</protein>
<dbReference type="PROSITE" id="PS51387">
    <property type="entry name" value="FAD_PCMH"/>
    <property type="match status" value="1"/>
</dbReference>